<dbReference type="EMBL" id="CM011678">
    <property type="protein sequence ID" value="TMS19146.1"/>
    <property type="molecule type" value="Genomic_DNA"/>
</dbReference>
<accession>A0ACD3RHT3</accession>
<organism evidence="1 2">
    <name type="scientific">Larimichthys crocea</name>
    <name type="common">Large yellow croaker</name>
    <name type="synonym">Pseudosciaena crocea</name>
    <dbReference type="NCBI Taxonomy" id="215358"/>
    <lineage>
        <taxon>Eukaryota</taxon>
        <taxon>Metazoa</taxon>
        <taxon>Chordata</taxon>
        <taxon>Craniata</taxon>
        <taxon>Vertebrata</taxon>
        <taxon>Euteleostomi</taxon>
        <taxon>Actinopterygii</taxon>
        <taxon>Neopterygii</taxon>
        <taxon>Teleostei</taxon>
        <taxon>Neoteleostei</taxon>
        <taxon>Acanthomorphata</taxon>
        <taxon>Eupercaria</taxon>
        <taxon>Sciaenidae</taxon>
        <taxon>Larimichthys</taxon>
    </lineage>
</organism>
<comment type="caution">
    <text evidence="1">The sequence shown here is derived from an EMBL/GenBank/DDBJ whole genome shotgun (WGS) entry which is preliminary data.</text>
</comment>
<evidence type="ECO:0000313" key="1">
    <source>
        <dbReference type="EMBL" id="TMS19146.1"/>
    </source>
</evidence>
<keyword evidence="2" id="KW-1185">Reference proteome</keyword>
<dbReference type="Proteomes" id="UP000793456">
    <property type="component" value="Chromosome V"/>
</dbReference>
<name>A0ACD3RHT3_LARCR</name>
<evidence type="ECO:0000313" key="2">
    <source>
        <dbReference type="Proteomes" id="UP000793456"/>
    </source>
</evidence>
<protein>
    <submittedName>
        <fullName evidence="1">Uncharacterized protein</fullName>
    </submittedName>
</protein>
<sequence length="99" mass="11296">MNLFTSQSRMTWFISLPALLFLAPLLMKGFCSPGCASCGLPAMERDAEERLMIEFAKKQLLDKLHLKERPNITQTVPRVALLTALRKLHSWARQTGWHS</sequence>
<gene>
    <name evidence="1" type="ORF">E3U43_003467</name>
</gene>
<proteinExistence type="predicted"/>
<reference evidence="1" key="1">
    <citation type="submission" date="2018-11" db="EMBL/GenBank/DDBJ databases">
        <title>The sequence and de novo assembly of Larimichthys crocea genome using PacBio and Hi-C technologies.</title>
        <authorList>
            <person name="Xu P."/>
            <person name="Chen B."/>
            <person name="Zhou Z."/>
            <person name="Ke Q."/>
            <person name="Wu Y."/>
            <person name="Bai H."/>
            <person name="Pu F."/>
        </authorList>
    </citation>
    <scope>NUCLEOTIDE SEQUENCE</scope>
    <source>
        <tissue evidence="1">Muscle</tissue>
    </source>
</reference>